<keyword evidence="6" id="KW-1185">Reference proteome</keyword>
<dbReference type="Proteomes" id="UP000829817">
    <property type="component" value="Chromosome"/>
</dbReference>
<dbReference type="PROSITE" id="PS00045">
    <property type="entry name" value="HISTONE_LIKE"/>
    <property type="match status" value="1"/>
</dbReference>
<dbReference type="CDD" id="cd13831">
    <property type="entry name" value="HU"/>
    <property type="match status" value="1"/>
</dbReference>
<dbReference type="InterPro" id="IPR000119">
    <property type="entry name" value="Hist_DNA-bd"/>
</dbReference>
<evidence type="ECO:0000313" key="5">
    <source>
        <dbReference type="EMBL" id="UOO82779.1"/>
    </source>
</evidence>
<keyword evidence="2" id="KW-0226">DNA condensation</keyword>
<reference evidence="5 6" key="1">
    <citation type="journal article" date="2022" name="Res Sq">
        <title>Evolution of multicellular longitudinally dividing oral cavity symbionts (Neisseriaceae).</title>
        <authorList>
            <person name="Nyongesa S."/>
            <person name="Weber P."/>
            <person name="Bernet E."/>
            <person name="Pullido F."/>
            <person name="Nieckarz M."/>
            <person name="Delaby M."/>
            <person name="Nieves C."/>
            <person name="Viehboeck T."/>
            <person name="Krause N."/>
            <person name="Rivera-Millot A."/>
            <person name="Nakamura A."/>
            <person name="Vischer N."/>
            <person name="VanNieuwenhze M."/>
            <person name="Brun Y."/>
            <person name="Cava F."/>
            <person name="Bulgheresi S."/>
            <person name="Veyrier F."/>
        </authorList>
    </citation>
    <scope>NUCLEOTIDE SEQUENCE [LARGE SCALE GENOMIC DNA]</scope>
    <source>
        <strain evidence="5 6">CCUG 63373m</strain>
    </source>
</reference>
<name>A0ABY4DXH1_9NEIS</name>
<dbReference type="EMBL" id="CP091508">
    <property type="protein sequence ID" value="UOO82779.1"/>
    <property type="molecule type" value="Genomic_DNA"/>
</dbReference>
<evidence type="ECO:0000256" key="2">
    <source>
        <dbReference type="ARBA" id="ARBA00023067"/>
    </source>
</evidence>
<proteinExistence type="inferred from homology"/>
<evidence type="ECO:0000256" key="1">
    <source>
        <dbReference type="ARBA" id="ARBA00010529"/>
    </source>
</evidence>
<dbReference type="InterPro" id="IPR010992">
    <property type="entry name" value="IHF-like_DNA-bd_dom_sf"/>
</dbReference>
<organism evidence="5 6">
    <name type="scientific">Uruburuella testudinis</name>
    <dbReference type="NCBI Taxonomy" id="1282863"/>
    <lineage>
        <taxon>Bacteria</taxon>
        <taxon>Pseudomonadati</taxon>
        <taxon>Pseudomonadota</taxon>
        <taxon>Betaproteobacteria</taxon>
        <taxon>Neisseriales</taxon>
        <taxon>Neisseriaceae</taxon>
        <taxon>Uruburuella</taxon>
    </lineage>
</organism>
<evidence type="ECO:0000256" key="3">
    <source>
        <dbReference type="ARBA" id="ARBA00023125"/>
    </source>
</evidence>
<dbReference type="PANTHER" id="PTHR33175">
    <property type="entry name" value="DNA-BINDING PROTEIN HU"/>
    <property type="match status" value="1"/>
</dbReference>
<comment type="similarity">
    <text evidence="1 4">Belongs to the bacterial histone-like protein family.</text>
</comment>
<dbReference type="PANTHER" id="PTHR33175:SF3">
    <property type="entry name" value="DNA-BINDING PROTEIN HU-BETA"/>
    <property type="match status" value="1"/>
</dbReference>
<dbReference type="GO" id="GO:0003677">
    <property type="term" value="F:DNA binding"/>
    <property type="evidence" value="ECO:0007669"/>
    <property type="project" value="UniProtKB-KW"/>
</dbReference>
<sequence>MNKAELIQSVATQSGESKSTVERVLKGFEAAVTDALAAGGDVVLQGFGTFSVADKPERQGRNPQTGEPLTIAAHKAPKFKPGANLKTAVNG</sequence>
<gene>
    <name evidence="5" type="ORF">LVJ83_04755</name>
</gene>
<dbReference type="SMART" id="SM00411">
    <property type="entry name" value="BHL"/>
    <property type="match status" value="1"/>
</dbReference>
<dbReference type="Gene3D" id="4.10.520.10">
    <property type="entry name" value="IHF-like DNA-binding proteins"/>
    <property type="match status" value="1"/>
</dbReference>
<protein>
    <submittedName>
        <fullName evidence="5">HU family DNA-binding protein</fullName>
    </submittedName>
</protein>
<dbReference type="SUPFAM" id="SSF47729">
    <property type="entry name" value="IHF-like DNA-binding proteins"/>
    <property type="match status" value="1"/>
</dbReference>
<evidence type="ECO:0000313" key="6">
    <source>
        <dbReference type="Proteomes" id="UP000829817"/>
    </source>
</evidence>
<dbReference type="RefSeq" id="WP_244786828.1">
    <property type="nucleotide sequence ID" value="NZ_CP091508.1"/>
</dbReference>
<dbReference type="Pfam" id="PF00216">
    <property type="entry name" value="Bac_DNA_binding"/>
    <property type="match status" value="1"/>
</dbReference>
<evidence type="ECO:0000256" key="4">
    <source>
        <dbReference type="RuleBase" id="RU003939"/>
    </source>
</evidence>
<keyword evidence="3 5" id="KW-0238">DNA-binding</keyword>
<dbReference type="InterPro" id="IPR020816">
    <property type="entry name" value="Histone-like_DNA-bd_CS"/>
</dbReference>
<dbReference type="PRINTS" id="PR01727">
    <property type="entry name" value="DNABINDINGHU"/>
</dbReference>
<accession>A0ABY4DXH1</accession>